<evidence type="ECO:0000256" key="1">
    <source>
        <dbReference type="SAM" id="MobiDB-lite"/>
    </source>
</evidence>
<dbReference type="Proteomes" id="UP000195442">
    <property type="component" value="Unassembled WGS sequence"/>
</dbReference>
<name>A0A1R4HD09_9GAMM</name>
<dbReference type="EMBL" id="FUKJ01000289">
    <property type="protein sequence ID" value="SJM93760.1"/>
    <property type="molecule type" value="Genomic_DNA"/>
</dbReference>
<feature type="region of interest" description="Disordered" evidence="1">
    <location>
        <begin position="1"/>
        <end position="24"/>
    </location>
</feature>
<organism evidence="2 3">
    <name type="scientific">Crenothrix polyspora</name>
    <dbReference type="NCBI Taxonomy" id="360316"/>
    <lineage>
        <taxon>Bacteria</taxon>
        <taxon>Pseudomonadati</taxon>
        <taxon>Pseudomonadota</taxon>
        <taxon>Gammaproteobacteria</taxon>
        <taxon>Methylococcales</taxon>
        <taxon>Crenotrichaceae</taxon>
        <taxon>Crenothrix</taxon>
    </lineage>
</organism>
<accession>A0A1R4HD09</accession>
<gene>
    <name evidence="2" type="ORF">CRENPOLYSF2_3590011</name>
</gene>
<protein>
    <submittedName>
        <fullName evidence="2">Uncharacterized protein</fullName>
    </submittedName>
</protein>
<reference evidence="3" key="1">
    <citation type="submission" date="2017-02" db="EMBL/GenBank/DDBJ databases">
        <authorList>
            <person name="Daims H."/>
        </authorList>
    </citation>
    <scope>NUCLEOTIDE SEQUENCE [LARGE SCALE GENOMIC DNA]</scope>
</reference>
<dbReference type="AlphaFoldDB" id="A0A1R4HD09"/>
<evidence type="ECO:0000313" key="3">
    <source>
        <dbReference type="Proteomes" id="UP000195442"/>
    </source>
</evidence>
<keyword evidence="3" id="KW-1185">Reference proteome</keyword>
<proteinExistence type="predicted"/>
<evidence type="ECO:0000313" key="2">
    <source>
        <dbReference type="EMBL" id="SJM93760.1"/>
    </source>
</evidence>
<sequence>MKHRKLRRIPSLVSRGPLGHATSRKKNENFRSVFRKAAQWF</sequence>